<evidence type="ECO:0000313" key="3">
    <source>
        <dbReference type="Proteomes" id="UP000324748"/>
    </source>
</evidence>
<reference evidence="2 3" key="1">
    <citation type="submission" date="2019-05" db="EMBL/GenBank/DDBJ databases">
        <title>Emergence of the Ug99 lineage of the wheat stem rust pathogen through somatic hybridization.</title>
        <authorList>
            <person name="Li F."/>
            <person name="Upadhyaya N.M."/>
            <person name="Sperschneider J."/>
            <person name="Matny O."/>
            <person name="Nguyen-Phuc H."/>
            <person name="Mago R."/>
            <person name="Raley C."/>
            <person name="Miller M.E."/>
            <person name="Silverstein K.A.T."/>
            <person name="Henningsen E."/>
            <person name="Hirsch C.D."/>
            <person name="Visser B."/>
            <person name="Pretorius Z.A."/>
            <person name="Steffenson B.J."/>
            <person name="Schwessinger B."/>
            <person name="Dodds P.N."/>
            <person name="Figueroa M."/>
        </authorList>
    </citation>
    <scope>NUCLEOTIDE SEQUENCE [LARGE SCALE GENOMIC DNA]</scope>
    <source>
        <strain evidence="2">21-0</strain>
    </source>
</reference>
<proteinExistence type="predicted"/>
<evidence type="ECO:0000313" key="2">
    <source>
        <dbReference type="EMBL" id="KAA1120110.1"/>
    </source>
</evidence>
<dbReference type="Proteomes" id="UP000324748">
    <property type="component" value="Unassembled WGS sequence"/>
</dbReference>
<accession>A0A5B0R3T7</accession>
<dbReference type="AlphaFoldDB" id="A0A5B0R3T7"/>
<comment type="caution">
    <text evidence="2">The sequence shown here is derived from an EMBL/GenBank/DDBJ whole genome shotgun (WGS) entry which is preliminary data.</text>
</comment>
<sequence length="124" mass="13188">MQHLQPTVTAAVQWATQSALTLARVPDKIRDTSSGERGQQCFTAPTVWDPPWQQGGIIADEVAPVGACEERVQRGDGKSARYSFGGPARNPTHSDPVAGRPGMVPQPVQGQWDLEQVTGAGGRA</sequence>
<gene>
    <name evidence="2" type="ORF">PGT21_037165</name>
</gene>
<feature type="region of interest" description="Disordered" evidence="1">
    <location>
        <begin position="73"/>
        <end position="109"/>
    </location>
</feature>
<protein>
    <submittedName>
        <fullName evidence="2">Uncharacterized protein</fullName>
    </submittedName>
</protein>
<name>A0A5B0R3T7_PUCGR</name>
<evidence type="ECO:0000256" key="1">
    <source>
        <dbReference type="SAM" id="MobiDB-lite"/>
    </source>
</evidence>
<dbReference type="EMBL" id="VSWC01000001">
    <property type="protein sequence ID" value="KAA1120110.1"/>
    <property type="molecule type" value="Genomic_DNA"/>
</dbReference>
<feature type="region of interest" description="Disordered" evidence="1">
    <location>
        <begin position="29"/>
        <end position="49"/>
    </location>
</feature>
<organism evidence="2 3">
    <name type="scientific">Puccinia graminis f. sp. tritici</name>
    <dbReference type="NCBI Taxonomy" id="56615"/>
    <lineage>
        <taxon>Eukaryota</taxon>
        <taxon>Fungi</taxon>
        <taxon>Dikarya</taxon>
        <taxon>Basidiomycota</taxon>
        <taxon>Pucciniomycotina</taxon>
        <taxon>Pucciniomycetes</taxon>
        <taxon>Pucciniales</taxon>
        <taxon>Pucciniaceae</taxon>
        <taxon>Puccinia</taxon>
    </lineage>
</organism>
<keyword evidence="3" id="KW-1185">Reference proteome</keyword>